<organism evidence="4 5">
    <name type="scientific">Citrus sinensis</name>
    <name type="common">Sweet orange</name>
    <name type="synonym">Citrus aurantium var. sinensis</name>
    <dbReference type="NCBI Taxonomy" id="2711"/>
    <lineage>
        <taxon>Eukaryota</taxon>
        <taxon>Viridiplantae</taxon>
        <taxon>Streptophyta</taxon>
        <taxon>Embryophyta</taxon>
        <taxon>Tracheophyta</taxon>
        <taxon>Spermatophyta</taxon>
        <taxon>Magnoliopsida</taxon>
        <taxon>eudicotyledons</taxon>
        <taxon>Gunneridae</taxon>
        <taxon>Pentapetalae</taxon>
        <taxon>rosids</taxon>
        <taxon>malvids</taxon>
        <taxon>Sapindales</taxon>
        <taxon>Rutaceae</taxon>
        <taxon>Aurantioideae</taxon>
        <taxon>Citrus</taxon>
    </lineage>
</organism>
<dbReference type="PROSITE" id="PS51375">
    <property type="entry name" value="PPR"/>
    <property type="match status" value="2"/>
</dbReference>
<dbReference type="EMBL" id="KK784873">
    <property type="protein sequence ID" value="KDO87453.1"/>
    <property type="molecule type" value="Genomic_DNA"/>
</dbReference>
<dbReference type="STRING" id="2711.A0A067HHI8"/>
<dbReference type="Pfam" id="PF13041">
    <property type="entry name" value="PPR_2"/>
    <property type="match status" value="1"/>
</dbReference>
<evidence type="ECO:0000313" key="5">
    <source>
        <dbReference type="Proteomes" id="UP000027120"/>
    </source>
</evidence>
<evidence type="ECO:0000313" key="4">
    <source>
        <dbReference type="EMBL" id="KDO87451.1"/>
    </source>
</evidence>
<reference evidence="4 5" key="1">
    <citation type="submission" date="2014-04" db="EMBL/GenBank/DDBJ databases">
        <authorList>
            <consortium name="International Citrus Genome Consortium"/>
            <person name="Gmitter F."/>
            <person name="Chen C."/>
            <person name="Farmerie W."/>
            <person name="Harkins T."/>
            <person name="Desany B."/>
            <person name="Mohiuddin M."/>
            <person name="Kodira C."/>
            <person name="Borodovsky M."/>
            <person name="Lomsadze A."/>
            <person name="Burns P."/>
            <person name="Jenkins J."/>
            <person name="Prochnik S."/>
            <person name="Shu S."/>
            <person name="Chapman J."/>
            <person name="Pitluck S."/>
            <person name="Schmutz J."/>
            <person name="Rokhsar D."/>
        </authorList>
    </citation>
    <scope>NUCLEOTIDE SEQUENCE</scope>
</reference>
<dbReference type="InterPro" id="IPR011990">
    <property type="entry name" value="TPR-like_helical_dom_sf"/>
</dbReference>
<dbReference type="Proteomes" id="UP000027120">
    <property type="component" value="Unassembled WGS sequence"/>
</dbReference>
<comment type="similarity">
    <text evidence="1">Belongs to the PPR family. P subfamily.</text>
</comment>
<dbReference type="PaxDb" id="2711-XP_006479827.1"/>
<feature type="repeat" description="PPR" evidence="3">
    <location>
        <begin position="225"/>
        <end position="259"/>
    </location>
</feature>
<dbReference type="EMBL" id="KK784873">
    <property type="protein sequence ID" value="KDO87451.1"/>
    <property type="molecule type" value="Genomic_DNA"/>
</dbReference>
<dbReference type="EMBL" id="KK784873">
    <property type="protein sequence ID" value="KDO87452.1"/>
    <property type="molecule type" value="Genomic_DNA"/>
</dbReference>
<dbReference type="GO" id="GO:0003723">
    <property type="term" value="F:RNA binding"/>
    <property type="evidence" value="ECO:0000318"/>
    <property type="project" value="GO_Central"/>
</dbReference>
<sequence length="513" mass="59134">MKRVWKLSDAAQTELLLQRLQRHSSKPKTLPPLSVFTLTKSPNHSFTRDLCAPATHTVFPTLVRLLSETLTYPDARVRKDLTQTVSALRDELLANVDDLDKVFRVLDEKGSCLFRRHSNGYAFVELMKQLGSRPRLALEVLNWRRRQAGYGTPMTKEEYTKGIKFAGRINNVDLAADLFAEAANKHLKTIGTYNALLGAYMYNGLSDKCQSLFRDLKKEANISPSIVTYNTLISVFGRLLLVDHMEAAFQEIKDSNLSPNVFTYNYLIAGYMTAWMWGKVEEIYQMMKAGPVMPDTNTYLLLLRGYAHSGNLPRMEKIYELVKHHVDGKEFPLIRAMICAYSKCSVTDRIKKIEALMRLIPEKEYRPWLNVLLIRVYAKEDCLEEMEKSINDAFEHKTSVTTVRIMRCIVSSYFRCNAVDKLANFVKRAESAGWRLCRSLYHSKMVMYASQRRVEEMESVLKEMENYKIDCSKKTFWIMYYAYATCGQRRKVNQVLGLMCKNGYDVPVNAFPS</sequence>
<dbReference type="InterPro" id="IPR044179">
    <property type="entry name" value="PPR5-like"/>
</dbReference>
<dbReference type="OrthoDB" id="185373at2759"/>
<evidence type="ECO:0000256" key="3">
    <source>
        <dbReference type="PROSITE-ProRule" id="PRU00708"/>
    </source>
</evidence>
<evidence type="ECO:0008006" key="6">
    <source>
        <dbReference type="Google" id="ProtNLM"/>
    </source>
</evidence>
<dbReference type="NCBIfam" id="TIGR00756">
    <property type="entry name" value="PPR"/>
    <property type="match status" value="1"/>
</dbReference>
<dbReference type="eggNOG" id="KOG4197">
    <property type="taxonomic scope" value="Eukaryota"/>
</dbReference>
<protein>
    <recommendedName>
        <fullName evidence="6">Pentacotripeptide-repeat region of PRORP domain-containing protein</fullName>
    </recommendedName>
</protein>
<dbReference type="AlphaFoldDB" id="A0A067HHI8"/>
<proteinExistence type="inferred from homology"/>
<dbReference type="InterPro" id="IPR002885">
    <property type="entry name" value="PPR_rpt"/>
</dbReference>
<accession>A0A067HHI8</accession>
<evidence type="ECO:0000256" key="1">
    <source>
        <dbReference type="ARBA" id="ARBA00007626"/>
    </source>
</evidence>
<keyword evidence="2" id="KW-0677">Repeat</keyword>
<dbReference type="Gene3D" id="1.25.40.10">
    <property type="entry name" value="Tetratricopeptide repeat domain"/>
    <property type="match status" value="2"/>
</dbReference>
<name>A0A067HHI8_CITSI</name>
<dbReference type="GO" id="GO:0003729">
    <property type="term" value="F:mRNA binding"/>
    <property type="evidence" value="ECO:0007669"/>
    <property type="project" value="InterPro"/>
</dbReference>
<evidence type="ECO:0000256" key="2">
    <source>
        <dbReference type="ARBA" id="ARBA00022737"/>
    </source>
</evidence>
<keyword evidence="5" id="KW-1185">Reference proteome</keyword>
<dbReference type="Pfam" id="PF01535">
    <property type="entry name" value="PPR"/>
    <property type="match status" value="3"/>
</dbReference>
<dbReference type="SMR" id="A0A067HHI8"/>
<dbReference type="PANTHER" id="PTHR47874:SF1">
    <property type="entry name" value="OS05G0407900 PROTEIN"/>
    <property type="match status" value="1"/>
</dbReference>
<feature type="repeat" description="PPR" evidence="3">
    <location>
        <begin position="260"/>
        <end position="294"/>
    </location>
</feature>
<dbReference type="KEGG" id="cit:102617868"/>
<dbReference type="PANTHER" id="PTHR47874">
    <property type="entry name" value="EXPRESSED PROTEIN"/>
    <property type="match status" value="1"/>
</dbReference>
<gene>
    <name evidence="4" type="ORF">CISIN_1g010292mg</name>
</gene>